<dbReference type="Pfam" id="PF17759">
    <property type="entry name" value="tRNA_synthFbeta"/>
    <property type="match status" value="1"/>
</dbReference>
<dbReference type="GO" id="GO:0004826">
    <property type="term" value="F:phenylalanine-tRNA ligase activity"/>
    <property type="evidence" value="ECO:0007669"/>
    <property type="project" value="UniProtKB-UniRule"/>
</dbReference>
<name>A0A317RBZ4_9BURK</name>
<comment type="subunit">
    <text evidence="3 15">Tetramer of two alpha and two beta subunits.</text>
</comment>
<evidence type="ECO:0000313" key="20">
    <source>
        <dbReference type="EMBL" id="PWW46411.1"/>
    </source>
</evidence>
<evidence type="ECO:0000256" key="15">
    <source>
        <dbReference type="HAMAP-Rule" id="MF_00283"/>
    </source>
</evidence>
<reference evidence="20 21" key="1">
    <citation type="submission" date="2018-05" db="EMBL/GenBank/DDBJ databases">
        <title>Genomic Encyclopedia of Type Strains, Phase IV (KMG-IV): sequencing the most valuable type-strain genomes for metagenomic binning, comparative biology and taxonomic classification.</title>
        <authorList>
            <person name="Goeker M."/>
        </authorList>
    </citation>
    <scope>NUCLEOTIDE SEQUENCE [LARGE SCALE GENOMIC DNA]</scope>
    <source>
        <strain evidence="20 21">DSM 26006</strain>
    </source>
</reference>
<comment type="catalytic activity">
    <reaction evidence="14 15">
        <text>tRNA(Phe) + L-phenylalanine + ATP = L-phenylalanyl-tRNA(Phe) + AMP + diphosphate + H(+)</text>
        <dbReference type="Rhea" id="RHEA:19413"/>
        <dbReference type="Rhea" id="RHEA-COMP:9668"/>
        <dbReference type="Rhea" id="RHEA-COMP:9699"/>
        <dbReference type="ChEBI" id="CHEBI:15378"/>
        <dbReference type="ChEBI" id="CHEBI:30616"/>
        <dbReference type="ChEBI" id="CHEBI:33019"/>
        <dbReference type="ChEBI" id="CHEBI:58095"/>
        <dbReference type="ChEBI" id="CHEBI:78442"/>
        <dbReference type="ChEBI" id="CHEBI:78531"/>
        <dbReference type="ChEBI" id="CHEBI:456215"/>
        <dbReference type="EC" id="6.1.1.20"/>
    </reaction>
</comment>
<proteinExistence type="inferred from homology"/>
<dbReference type="Gene3D" id="3.30.56.10">
    <property type="match status" value="2"/>
</dbReference>
<dbReference type="SUPFAM" id="SSF56037">
    <property type="entry name" value="PheT/TilS domain"/>
    <property type="match status" value="1"/>
</dbReference>
<dbReference type="SMART" id="SM00896">
    <property type="entry name" value="FDX-ACB"/>
    <property type="match status" value="1"/>
</dbReference>
<dbReference type="CDD" id="cd02796">
    <property type="entry name" value="tRNA_bind_bactPheRS"/>
    <property type="match status" value="1"/>
</dbReference>
<dbReference type="CDD" id="cd00769">
    <property type="entry name" value="PheRS_beta_core"/>
    <property type="match status" value="1"/>
</dbReference>
<dbReference type="Gene3D" id="3.30.70.380">
    <property type="entry name" value="Ferrodoxin-fold anticodon-binding domain"/>
    <property type="match status" value="1"/>
</dbReference>
<evidence type="ECO:0000256" key="5">
    <source>
        <dbReference type="ARBA" id="ARBA00022555"/>
    </source>
</evidence>
<keyword evidence="11 16" id="KW-0694">RNA-binding</keyword>
<dbReference type="GO" id="GO:0005524">
    <property type="term" value="F:ATP binding"/>
    <property type="evidence" value="ECO:0007669"/>
    <property type="project" value="UniProtKB-UniRule"/>
</dbReference>
<keyword evidence="6 15" id="KW-0436">Ligase</keyword>
<accession>A0A317RBZ4</accession>
<dbReference type="InterPro" id="IPR009061">
    <property type="entry name" value="DNA-bd_dom_put_sf"/>
</dbReference>
<dbReference type="PANTHER" id="PTHR10947">
    <property type="entry name" value="PHENYLALANYL-TRNA SYNTHETASE BETA CHAIN AND LEUCINE-RICH REPEAT-CONTAINING PROTEIN 47"/>
    <property type="match status" value="1"/>
</dbReference>
<dbReference type="AlphaFoldDB" id="A0A317RBZ4"/>
<evidence type="ECO:0000256" key="8">
    <source>
        <dbReference type="ARBA" id="ARBA00022741"/>
    </source>
</evidence>
<dbReference type="InterPro" id="IPR005146">
    <property type="entry name" value="B3/B4_tRNA-bd"/>
</dbReference>
<protein>
    <recommendedName>
        <fullName evidence="15">Phenylalanine--tRNA ligase beta subunit</fullName>
        <ecNumber evidence="15">6.1.1.20</ecNumber>
    </recommendedName>
    <alternativeName>
        <fullName evidence="15">Phenylalanyl-tRNA synthetase beta subunit</fullName>
        <shortName evidence="15">PheRS</shortName>
    </alternativeName>
</protein>
<dbReference type="RefSeq" id="WP_019375263.1">
    <property type="nucleotide sequence ID" value="NZ_ALEE01000780.1"/>
</dbReference>
<dbReference type="Pfam" id="PF03484">
    <property type="entry name" value="B5"/>
    <property type="match status" value="1"/>
</dbReference>
<dbReference type="Gene3D" id="3.30.930.10">
    <property type="entry name" value="Bira Bifunctional Protein, Domain 2"/>
    <property type="match status" value="1"/>
</dbReference>
<dbReference type="InterPro" id="IPR045864">
    <property type="entry name" value="aa-tRNA-synth_II/BPL/LPL"/>
</dbReference>
<dbReference type="GO" id="GO:0000049">
    <property type="term" value="F:tRNA binding"/>
    <property type="evidence" value="ECO:0007669"/>
    <property type="project" value="UniProtKB-UniRule"/>
</dbReference>
<feature type="domain" description="B5" evidence="19">
    <location>
        <begin position="407"/>
        <end position="483"/>
    </location>
</feature>
<keyword evidence="9 15" id="KW-0067">ATP-binding</keyword>
<dbReference type="SMART" id="SM00873">
    <property type="entry name" value="B3_4"/>
    <property type="match status" value="1"/>
</dbReference>
<dbReference type="OrthoDB" id="9805455at2"/>
<evidence type="ECO:0000256" key="4">
    <source>
        <dbReference type="ARBA" id="ARBA00022490"/>
    </source>
</evidence>
<dbReference type="InterPro" id="IPR012340">
    <property type="entry name" value="NA-bd_OB-fold"/>
</dbReference>
<evidence type="ECO:0000259" key="19">
    <source>
        <dbReference type="PROSITE" id="PS51483"/>
    </source>
</evidence>
<dbReference type="InterPro" id="IPR004532">
    <property type="entry name" value="Phe-tRNA-ligase_IIc_bsu_bact"/>
</dbReference>
<dbReference type="FunFam" id="3.30.930.10:FF:000022">
    <property type="entry name" value="Phenylalanine--tRNA ligase beta subunit"/>
    <property type="match status" value="1"/>
</dbReference>
<organism evidence="20 21">
    <name type="scientific">Melaminivora alkalimesophila</name>
    <dbReference type="NCBI Taxonomy" id="1165852"/>
    <lineage>
        <taxon>Bacteria</taxon>
        <taxon>Pseudomonadati</taxon>
        <taxon>Pseudomonadota</taxon>
        <taxon>Betaproteobacteria</taxon>
        <taxon>Burkholderiales</taxon>
        <taxon>Comamonadaceae</taxon>
        <taxon>Melaminivora</taxon>
    </lineage>
</organism>
<dbReference type="GO" id="GO:0009328">
    <property type="term" value="C:phenylalanine-tRNA ligase complex"/>
    <property type="evidence" value="ECO:0007669"/>
    <property type="project" value="TreeGrafter"/>
</dbReference>
<comment type="caution">
    <text evidence="20">The sequence shown here is derived from an EMBL/GenBank/DDBJ whole genome shotgun (WGS) entry which is preliminary data.</text>
</comment>
<evidence type="ECO:0000256" key="1">
    <source>
        <dbReference type="ARBA" id="ARBA00004496"/>
    </source>
</evidence>
<keyword evidence="10 15" id="KW-0460">Magnesium</keyword>
<feature type="binding site" evidence="15">
    <location>
        <position position="471"/>
    </location>
    <ligand>
        <name>Mg(2+)</name>
        <dbReference type="ChEBI" id="CHEBI:18420"/>
        <note>shared with alpha subunit</note>
    </ligand>
</feature>
<evidence type="ECO:0000259" key="17">
    <source>
        <dbReference type="PROSITE" id="PS50886"/>
    </source>
</evidence>
<comment type="similarity">
    <text evidence="2 15">Belongs to the phenylalanyl-tRNA synthetase beta subunit family. Type 1 subfamily.</text>
</comment>
<keyword evidence="5 16" id="KW-0820">tRNA-binding</keyword>
<dbReference type="InterPro" id="IPR005121">
    <property type="entry name" value="Fdx_antiC-bd"/>
</dbReference>
<feature type="binding site" evidence="15">
    <location>
        <position position="461"/>
    </location>
    <ligand>
        <name>Mg(2+)</name>
        <dbReference type="ChEBI" id="CHEBI:18420"/>
        <note>shared with alpha subunit</note>
    </ligand>
</feature>
<dbReference type="Pfam" id="PF01588">
    <property type="entry name" value="tRNA_bind"/>
    <property type="match status" value="1"/>
</dbReference>
<feature type="domain" description="FDX-ACB" evidence="18">
    <location>
        <begin position="710"/>
        <end position="815"/>
    </location>
</feature>
<feature type="binding site" evidence="15">
    <location>
        <position position="467"/>
    </location>
    <ligand>
        <name>Mg(2+)</name>
        <dbReference type="ChEBI" id="CHEBI:18420"/>
        <note>shared with alpha subunit</note>
    </ligand>
</feature>
<dbReference type="PROSITE" id="PS50886">
    <property type="entry name" value="TRBD"/>
    <property type="match status" value="1"/>
</dbReference>
<dbReference type="InterPro" id="IPR036690">
    <property type="entry name" value="Fdx_antiC-bd_sf"/>
</dbReference>
<dbReference type="Gene3D" id="2.40.50.140">
    <property type="entry name" value="Nucleic acid-binding proteins"/>
    <property type="match status" value="1"/>
</dbReference>
<keyword evidence="4 15" id="KW-0963">Cytoplasm</keyword>
<dbReference type="NCBIfam" id="NF045760">
    <property type="entry name" value="YtpR"/>
    <property type="match status" value="1"/>
</dbReference>
<dbReference type="PROSITE" id="PS51483">
    <property type="entry name" value="B5"/>
    <property type="match status" value="1"/>
</dbReference>
<dbReference type="SUPFAM" id="SSF54991">
    <property type="entry name" value="Anticodon-binding domain of PheRS"/>
    <property type="match status" value="1"/>
</dbReference>
<evidence type="ECO:0000313" key="21">
    <source>
        <dbReference type="Proteomes" id="UP000246483"/>
    </source>
</evidence>
<dbReference type="FunFam" id="2.40.50.140:FF:000045">
    <property type="entry name" value="Phenylalanine--tRNA ligase beta subunit"/>
    <property type="match status" value="1"/>
</dbReference>
<dbReference type="EC" id="6.1.1.20" evidence="15"/>
<dbReference type="EMBL" id="QGUB01000004">
    <property type="protein sequence ID" value="PWW46411.1"/>
    <property type="molecule type" value="Genomic_DNA"/>
</dbReference>
<dbReference type="InterPro" id="IPR033714">
    <property type="entry name" value="tRNA_bind_bactPheRS"/>
</dbReference>
<dbReference type="Pfam" id="PF03147">
    <property type="entry name" value="FDX-ACB"/>
    <property type="match status" value="1"/>
</dbReference>
<dbReference type="InterPro" id="IPR002547">
    <property type="entry name" value="tRNA-bd_dom"/>
</dbReference>
<dbReference type="InterPro" id="IPR020825">
    <property type="entry name" value="Phe-tRNA_synthase-like_B3/B4"/>
</dbReference>
<evidence type="ECO:0000256" key="10">
    <source>
        <dbReference type="ARBA" id="ARBA00022842"/>
    </source>
</evidence>
<evidence type="ECO:0000256" key="7">
    <source>
        <dbReference type="ARBA" id="ARBA00022723"/>
    </source>
</evidence>
<comment type="cofactor">
    <cofactor evidence="15">
        <name>Mg(2+)</name>
        <dbReference type="ChEBI" id="CHEBI:18420"/>
    </cofactor>
    <text evidence="15">Binds 2 magnesium ions per tetramer.</text>
</comment>
<keyword evidence="13 15" id="KW-0030">Aminoacyl-tRNA synthetase</keyword>
<dbReference type="Proteomes" id="UP000246483">
    <property type="component" value="Unassembled WGS sequence"/>
</dbReference>
<comment type="subcellular location">
    <subcellularLocation>
        <location evidence="1 15">Cytoplasm</location>
    </subcellularLocation>
</comment>
<dbReference type="InterPro" id="IPR045060">
    <property type="entry name" value="Phe-tRNA-ligase_IIc_bsu"/>
</dbReference>
<evidence type="ECO:0000256" key="3">
    <source>
        <dbReference type="ARBA" id="ARBA00011209"/>
    </source>
</evidence>
<gene>
    <name evidence="15" type="primary">pheT</name>
    <name evidence="20" type="ORF">DFR36_104196</name>
</gene>
<dbReference type="SUPFAM" id="SSF46955">
    <property type="entry name" value="Putative DNA-binding domain"/>
    <property type="match status" value="1"/>
</dbReference>
<dbReference type="GO" id="GO:0000287">
    <property type="term" value="F:magnesium ion binding"/>
    <property type="evidence" value="ECO:0007669"/>
    <property type="project" value="UniProtKB-UniRule"/>
</dbReference>
<keyword evidence="8 15" id="KW-0547">Nucleotide-binding</keyword>
<feature type="domain" description="TRNA-binding" evidence="17">
    <location>
        <begin position="39"/>
        <end position="153"/>
    </location>
</feature>
<evidence type="ECO:0000256" key="16">
    <source>
        <dbReference type="PROSITE-ProRule" id="PRU00209"/>
    </source>
</evidence>
<evidence type="ECO:0000256" key="11">
    <source>
        <dbReference type="ARBA" id="ARBA00022884"/>
    </source>
</evidence>
<evidence type="ECO:0000256" key="12">
    <source>
        <dbReference type="ARBA" id="ARBA00022917"/>
    </source>
</evidence>
<dbReference type="SUPFAM" id="SSF50249">
    <property type="entry name" value="Nucleic acid-binding proteins"/>
    <property type="match status" value="1"/>
</dbReference>
<feature type="binding site" evidence="15">
    <location>
        <position position="470"/>
    </location>
    <ligand>
        <name>Mg(2+)</name>
        <dbReference type="ChEBI" id="CHEBI:18420"/>
        <note>shared with alpha subunit</note>
    </ligand>
</feature>
<dbReference type="PROSITE" id="PS51447">
    <property type="entry name" value="FDX_ACB"/>
    <property type="match status" value="1"/>
</dbReference>
<dbReference type="SMART" id="SM00874">
    <property type="entry name" value="B5"/>
    <property type="match status" value="1"/>
</dbReference>
<evidence type="ECO:0000256" key="13">
    <source>
        <dbReference type="ARBA" id="ARBA00023146"/>
    </source>
</evidence>
<keyword evidence="7 15" id="KW-0479">Metal-binding</keyword>
<dbReference type="Gene3D" id="3.50.40.10">
    <property type="entry name" value="Phenylalanyl-trna Synthetase, Chain B, domain 3"/>
    <property type="match status" value="1"/>
</dbReference>
<dbReference type="PANTHER" id="PTHR10947:SF0">
    <property type="entry name" value="PHENYLALANINE--TRNA LIGASE BETA SUBUNIT"/>
    <property type="match status" value="1"/>
</dbReference>
<dbReference type="HAMAP" id="MF_00283">
    <property type="entry name" value="Phe_tRNA_synth_beta1"/>
    <property type="match status" value="1"/>
</dbReference>
<dbReference type="GO" id="GO:0006432">
    <property type="term" value="P:phenylalanyl-tRNA aminoacylation"/>
    <property type="evidence" value="ECO:0007669"/>
    <property type="project" value="UniProtKB-UniRule"/>
</dbReference>
<sequence>MQFPESWLREYCNPPLTTQELADTLTMAGLEVEELRPVAPPFSKIVVGEIKAAEQHPNADRLRVCQVDVGGPELLNIVCGAPNARVGIRVPCALVGAELPPGEDGKPFVIRVGKLRGVESRGMLCSARELQLSDDHEGLMELEADAPLGEDIRRHLRLDDTLFTLKLTPNLAHCLSIYGVARELAALTGAPLVHPELPQVATQIEERVPVRIEAPDLCGRFSGRVVRGVNPRARTPQWMVERLARCGQRSVAPLVDISNYVMFELGRPSHIFDLDKIHGGLEVRWGRPGERLKLLNGNTVELDEKVGVIADQREVESLAGIMGGDATAVGDDTRNIYVEAAFWWPAAIAGRSRRFNFATDAGHRFERGVDPEHTVEHIERITQLVIEICGTPETVCGPIDDQRVNLPAPAPVRMRVARAAKVIGMPLTEAQCLQALERLGLDVRAEEGGVLVVAPPSWRFDLRIEEDLIEEVARMVGYEQLPTTPPLAPITARVRPEARRSSFAVRRALAALGYQETINFSFVEEHWERELAGNDAPIRLLNPIASHLSVMRSSLMGSLMQVLKFNLDRRAARVRVFEIGRVFARDAGVAASDTSVEGIAQPMRVAGLAYGPAQQLQWGQRERAVDFYDLKGDVEALLAPLKPAFEAAEHPALHPGRCARVLLDGRAVGFIGELHPRWRQSWELPSAPVLFELELEAALQRPVPAFAPVPRRQSVERDIAVVVAERVTHDEVMQAVRAALAPSLLRSAVLFDVFRPPAGRTPQPGAAGGLAAGEKSLAIRLSLLSEAAALQEAEIESAVQAVLQSLARRTGARLR</sequence>
<evidence type="ECO:0000259" key="18">
    <source>
        <dbReference type="PROSITE" id="PS51447"/>
    </source>
</evidence>
<keyword evidence="21" id="KW-1185">Reference proteome</keyword>
<evidence type="ECO:0000256" key="6">
    <source>
        <dbReference type="ARBA" id="ARBA00022598"/>
    </source>
</evidence>
<dbReference type="InterPro" id="IPR005147">
    <property type="entry name" value="tRNA_synthase_B5-dom"/>
</dbReference>
<dbReference type="Pfam" id="PF03483">
    <property type="entry name" value="B3_4"/>
    <property type="match status" value="1"/>
</dbReference>
<evidence type="ECO:0000256" key="2">
    <source>
        <dbReference type="ARBA" id="ARBA00008653"/>
    </source>
</evidence>
<dbReference type="InterPro" id="IPR041616">
    <property type="entry name" value="PheRS_beta_core"/>
</dbReference>
<dbReference type="SUPFAM" id="SSF55681">
    <property type="entry name" value="Class II aaRS and biotin synthetases"/>
    <property type="match status" value="1"/>
</dbReference>
<evidence type="ECO:0000256" key="9">
    <source>
        <dbReference type="ARBA" id="ARBA00022840"/>
    </source>
</evidence>
<evidence type="ECO:0000256" key="14">
    <source>
        <dbReference type="ARBA" id="ARBA00049255"/>
    </source>
</evidence>
<keyword evidence="12 15" id="KW-0648">Protein biosynthesis</keyword>
<dbReference type="NCBIfam" id="TIGR00472">
    <property type="entry name" value="pheT_bact"/>
    <property type="match status" value="1"/>
</dbReference>